<reference evidence="13" key="1">
    <citation type="submission" date="2012-11" db="EMBL/GenBank/DDBJ databases">
        <authorList>
            <person name="Lucero-Rivera Y.E."/>
            <person name="Tovar-Ramirez D."/>
        </authorList>
    </citation>
    <scope>NUCLEOTIDE SEQUENCE [LARGE SCALE GENOMIC DNA]</scope>
    <source>
        <strain evidence="13">Araruama</strain>
    </source>
</reference>
<organism evidence="12 13">
    <name type="scientific">Candidatus Magnetoglobus multicellularis str. Araruama</name>
    <dbReference type="NCBI Taxonomy" id="890399"/>
    <lineage>
        <taxon>Bacteria</taxon>
        <taxon>Pseudomonadati</taxon>
        <taxon>Thermodesulfobacteriota</taxon>
        <taxon>Desulfobacteria</taxon>
        <taxon>Desulfobacterales</taxon>
        <taxon>Desulfobacteraceae</taxon>
        <taxon>Candidatus Magnetoglobus</taxon>
    </lineage>
</organism>
<proteinExistence type="predicted"/>
<gene>
    <name evidence="12" type="ORF">OMM_15271</name>
</gene>
<keyword evidence="8" id="KW-0464">Manganese</keyword>
<dbReference type="GO" id="GO:0042245">
    <property type="term" value="P:RNA repair"/>
    <property type="evidence" value="ECO:0007669"/>
    <property type="project" value="UniProtKB-KW"/>
</dbReference>
<dbReference type="PANTHER" id="PTHR43749">
    <property type="entry name" value="RNA-SPLICING LIGASE RTCB"/>
    <property type="match status" value="1"/>
</dbReference>
<dbReference type="Pfam" id="PF01139">
    <property type="entry name" value="RtcB"/>
    <property type="match status" value="1"/>
</dbReference>
<evidence type="ECO:0000313" key="12">
    <source>
        <dbReference type="EMBL" id="ETR64837.1"/>
    </source>
</evidence>
<comment type="cofactor">
    <cofactor evidence="1">
        <name>Mn(2+)</name>
        <dbReference type="ChEBI" id="CHEBI:29035"/>
    </cofactor>
</comment>
<dbReference type="GO" id="GO:0003909">
    <property type="term" value="F:DNA ligase activity"/>
    <property type="evidence" value="ECO:0007669"/>
    <property type="project" value="TreeGrafter"/>
</dbReference>
<keyword evidence="7 11" id="KW-0342">GTP-binding</keyword>
<feature type="binding site" evidence="11">
    <location>
        <begin position="21"/>
        <end position="24"/>
    </location>
    <ligand>
        <name>GMP</name>
        <dbReference type="ChEBI" id="CHEBI:58115"/>
    </ligand>
</feature>
<evidence type="ECO:0000256" key="10">
    <source>
        <dbReference type="PIRSR" id="PIRSR601233-1"/>
    </source>
</evidence>
<evidence type="ECO:0000256" key="6">
    <source>
        <dbReference type="ARBA" id="ARBA00022800"/>
    </source>
</evidence>
<keyword evidence="4" id="KW-0479">Metal-binding</keyword>
<name>A0A1V1NQI4_9BACT</name>
<evidence type="ECO:0000256" key="2">
    <source>
        <dbReference type="ARBA" id="ARBA00012726"/>
    </source>
</evidence>
<dbReference type="AlphaFoldDB" id="A0A1V1NQI4"/>
<evidence type="ECO:0000256" key="9">
    <source>
        <dbReference type="ARBA" id="ARBA00047746"/>
    </source>
</evidence>
<dbReference type="GO" id="GO:0030145">
    <property type="term" value="F:manganese ion binding"/>
    <property type="evidence" value="ECO:0007669"/>
    <property type="project" value="TreeGrafter"/>
</dbReference>
<keyword evidence="5 11" id="KW-0547">Nucleotide-binding</keyword>
<evidence type="ECO:0000313" key="13">
    <source>
        <dbReference type="Proteomes" id="UP000189670"/>
    </source>
</evidence>
<dbReference type="EC" id="6.5.1.8" evidence="2"/>
<comment type="catalytic activity">
    <reaction evidence="9">
        <text>a 3'-end 3'-phospho-ribonucleotide-RNA + a 5'-end dephospho-ribonucleoside-RNA + GTP = a ribonucleotidyl-ribonucleotide-RNA + GMP + diphosphate</text>
        <dbReference type="Rhea" id="RHEA:68076"/>
        <dbReference type="Rhea" id="RHEA-COMP:10463"/>
        <dbReference type="Rhea" id="RHEA-COMP:13936"/>
        <dbReference type="Rhea" id="RHEA-COMP:17355"/>
        <dbReference type="ChEBI" id="CHEBI:33019"/>
        <dbReference type="ChEBI" id="CHEBI:37565"/>
        <dbReference type="ChEBI" id="CHEBI:58115"/>
        <dbReference type="ChEBI" id="CHEBI:83062"/>
        <dbReference type="ChEBI" id="CHEBI:138284"/>
        <dbReference type="ChEBI" id="CHEBI:173118"/>
        <dbReference type="EC" id="6.5.1.8"/>
    </reaction>
</comment>
<dbReference type="PANTHER" id="PTHR43749:SF2">
    <property type="entry name" value="RNA-SPLICING LIGASE RTCB"/>
    <property type="match status" value="1"/>
</dbReference>
<feature type="binding site" evidence="11">
    <location>
        <begin position="45"/>
        <end position="48"/>
    </location>
    <ligand>
        <name>GMP</name>
        <dbReference type="ChEBI" id="CHEBI:58115"/>
    </ligand>
</feature>
<dbReference type="GO" id="GO:0006396">
    <property type="term" value="P:RNA processing"/>
    <property type="evidence" value="ECO:0007669"/>
    <property type="project" value="InterPro"/>
</dbReference>
<comment type="caution">
    <text evidence="12">The sequence shown here is derived from an EMBL/GenBank/DDBJ whole genome shotgun (WGS) entry which is preliminary data.</text>
</comment>
<dbReference type="Gene3D" id="3.90.1860.10">
    <property type="entry name" value="tRNA-splicing ligase RtcB"/>
    <property type="match status" value="1"/>
</dbReference>
<evidence type="ECO:0000256" key="7">
    <source>
        <dbReference type="ARBA" id="ARBA00023134"/>
    </source>
</evidence>
<dbReference type="GO" id="GO:0005525">
    <property type="term" value="F:GTP binding"/>
    <property type="evidence" value="ECO:0007669"/>
    <property type="project" value="UniProtKB-KW"/>
</dbReference>
<protein>
    <recommendedName>
        <fullName evidence="2">3'-phosphate/5'-hydroxy nucleic acid ligase</fullName>
        <ecNumber evidence="2">6.5.1.8</ecNumber>
    </recommendedName>
</protein>
<accession>A0A1V1NQI4</accession>
<feature type="active site" description="GMP-histidine intermediate" evidence="10">
    <location>
        <position position="45"/>
    </location>
</feature>
<dbReference type="InterPro" id="IPR001233">
    <property type="entry name" value="RtcB"/>
</dbReference>
<evidence type="ECO:0000256" key="5">
    <source>
        <dbReference type="ARBA" id="ARBA00022741"/>
    </source>
</evidence>
<sequence length="93" mass="10126">MDNILRKGAISAHKDEKVLIPLNMRDGCLIAVGKGNAAWNYSAPHGAGRKFSRSSAKQSISLEAYQNSMKGIWSSCIAESTLDEAPQAYKNKK</sequence>
<dbReference type="EMBL" id="ATBP01003576">
    <property type="protein sequence ID" value="ETR64837.1"/>
    <property type="molecule type" value="Genomic_DNA"/>
</dbReference>
<dbReference type="SUPFAM" id="SSF103365">
    <property type="entry name" value="Hypothetical protein PH1602"/>
    <property type="match status" value="1"/>
</dbReference>
<evidence type="ECO:0000256" key="4">
    <source>
        <dbReference type="ARBA" id="ARBA00022723"/>
    </source>
</evidence>
<dbReference type="InterPro" id="IPR052915">
    <property type="entry name" value="RtcB-like"/>
</dbReference>
<evidence type="ECO:0000256" key="11">
    <source>
        <dbReference type="PIRSR" id="PIRSR601233-2"/>
    </source>
</evidence>
<evidence type="ECO:0000256" key="8">
    <source>
        <dbReference type="ARBA" id="ARBA00023211"/>
    </source>
</evidence>
<dbReference type="GO" id="GO:0170057">
    <property type="term" value="F:RNA ligase (GTP) activity"/>
    <property type="evidence" value="ECO:0007669"/>
    <property type="project" value="UniProtKB-EC"/>
</dbReference>
<evidence type="ECO:0000256" key="3">
    <source>
        <dbReference type="ARBA" id="ARBA00022598"/>
    </source>
</evidence>
<dbReference type="GO" id="GO:0006281">
    <property type="term" value="P:DNA repair"/>
    <property type="evidence" value="ECO:0007669"/>
    <property type="project" value="TreeGrafter"/>
</dbReference>
<evidence type="ECO:0000256" key="1">
    <source>
        <dbReference type="ARBA" id="ARBA00001936"/>
    </source>
</evidence>
<keyword evidence="6" id="KW-0692">RNA repair</keyword>
<keyword evidence="3" id="KW-0436">Ligase</keyword>
<dbReference type="Proteomes" id="UP000189670">
    <property type="component" value="Unassembled WGS sequence"/>
</dbReference>
<dbReference type="InterPro" id="IPR036025">
    <property type="entry name" value="RtcB-like_sf"/>
</dbReference>